<organism evidence="1 2">
    <name type="scientific">Heracleum sosnowskyi</name>
    <dbReference type="NCBI Taxonomy" id="360622"/>
    <lineage>
        <taxon>Eukaryota</taxon>
        <taxon>Viridiplantae</taxon>
        <taxon>Streptophyta</taxon>
        <taxon>Embryophyta</taxon>
        <taxon>Tracheophyta</taxon>
        <taxon>Spermatophyta</taxon>
        <taxon>Magnoliopsida</taxon>
        <taxon>eudicotyledons</taxon>
        <taxon>Gunneridae</taxon>
        <taxon>Pentapetalae</taxon>
        <taxon>asterids</taxon>
        <taxon>campanulids</taxon>
        <taxon>Apiales</taxon>
        <taxon>Apiaceae</taxon>
        <taxon>Apioideae</taxon>
        <taxon>apioid superclade</taxon>
        <taxon>Tordylieae</taxon>
        <taxon>Tordyliinae</taxon>
        <taxon>Heracleum</taxon>
    </lineage>
</organism>
<proteinExistence type="predicted"/>
<sequence>MVAYIDFFLGGDEKRRDMVKTIQKRFPMCIIFGGDGSYMSPYNLHSDALLTNLLAKHVTPSVWNLFVAGLDAQLRTVRHVWNLFVAGLNAHHGNPQLEFHGVKIELGWFQATATGHYQLGILVVVGDYLSP</sequence>
<reference evidence="1" key="1">
    <citation type="submission" date="2023-02" db="EMBL/GenBank/DDBJ databases">
        <title>Genome of toxic invasive species Heracleum sosnowskyi carries increased number of genes despite the absence of recent whole-genome duplications.</title>
        <authorList>
            <person name="Schelkunov M."/>
            <person name="Shtratnikova V."/>
            <person name="Makarenko M."/>
            <person name="Klepikova A."/>
            <person name="Omelchenko D."/>
            <person name="Novikova G."/>
            <person name="Obukhova E."/>
            <person name="Bogdanov V."/>
            <person name="Penin A."/>
            <person name="Logacheva M."/>
        </authorList>
    </citation>
    <scope>NUCLEOTIDE SEQUENCE</scope>
    <source>
        <strain evidence="1">Hsosn_3</strain>
        <tissue evidence="1">Leaf</tissue>
    </source>
</reference>
<comment type="caution">
    <text evidence="1">The sequence shown here is derived from an EMBL/GenBank/DDBJ whole genome shotgun (WGS) entry which is preliminary data.</text>
</comment>
<dbReference type="AlphaFoldDB" id="A0AAD8LYL8"/>
<dbReference type="EMBL" id="JAUIZM010000011">
    <property type="protein sequence ID" value="KAK1354076.1"/>
    <property type="molecule type" value="Genomic_DNA"/>
</dbReference>
<dbReference type="PANTHER" id="PTHR31513">
    <property type="entry name" value="EPHRIN TYPE-B RECEPTOR"/>
    <property type="match status" value="1"/>
</dbReference>
<dbReference type="Proteomes" id="UP001237642">
    <property type="component" value="Unassembled WGS sequence"/>
</dbReference>
<dbReference type="PANTHER" id="PTHR31513:SF2">
    <property type="entry name" value="MRAZ"/>
    <property type="match status" value="1"/>
</dbReference>
<protein>
    <submittedName>
        <fullName evidence="1">Uncharacterized protein</fullName>
    </submittedName>
</protein>
<reference evidence="1" key="2">
    <citation type="submission" date="2023-05" db="EMBL/GenBank/DDBJ databases">
        <authorList>
            <person name="Schelkunov M.I."/>
        </authorList>
    </citation>
    <scope>NUCLEOTIDE SEQUENCE</scope>
    <source>
        <strain evidence="1">Hsosn_3</strain>
        <tissue evidence="1">Leaf</tissue>
    </source>
</reference>
<gene>
    <name evidence="1" type="ORF">POM88_047332</name>
</gene>
<evidence type="ECO:0000313" key="1">
    <source>
        <dbReference type="EMBL" id="KAK1354076.1"/>
    </source>
</evidence>
<evidence type="ECO:0000313" key="2">
    <source>
        <dbReference type="Proteomes" id="UP001237642"/>
    </source>
</evidence>
<name>A0AAD8LYL8_9APIA</name>
<accession>A0AAD8LYL8</accession>
<keyword evidence="2" id="KW-1185">Reference proteome</keyword>